<protein>
    <submittedName>
        <fullName evidence="1">BrnA antitoxin family protein</fullName>
    </submittedName>
</protein>
<dbReference type="InterPro" id="IPR025528">
    <property type="entry name" value="BrnA_antitoxin"/>
</dbReference>
<proteinExistence type="predicted"/>
<dbReference type="RefSeq" id="WP_379899267.1">
    <property type="nucleotide sequence ID" value="NZ_JBHRTR010000020.1"/>
</dbReference>
<name>A0ABV7KYM7_9PROT</name>
<keyword evidence="2" id="KW-1185">Reference proteome</keyword>
<gene>
    <name evidence="1" type="ORF">ACFOGJ_07680</name>
</gene>
<organism evidence="1 2">
    <name type="scientific">Marinibaculum pumilum</name>
    <dbReference type="NCBI Taxonomy" id="1766165"/>
    <lineage>
        <taxon>Bacteria</taxon>
        <taxon>Pseudomonadati</taxon>
        <taxon>Pseudomonadota</taxon>
        <taxon>Alphaproteobacteria</taxon>
        <taxon>Rhodospirillales</taxon>
        <taxon>Rhodospirillaceae</taxon>
        <taxon>Marinibaculum</taxon>
    </lineage>
</organism>
<dbReference type="EMBL" id="JBHRTR010000020">
    <property type="protein sequence ID" value="MFC3227102.1"/>
    <property type="molecule type" value="Genomic_DNA"/>
</dbReference>
<dbReference type="Proteomes" id="UP001595528">
    <property type="component" value="Unassembled WGS sequence"/>
</dbReference>
<evidence type="ECO:0000313" key="2">
    <source>
        <dbReference type="Proteomes" id="UP001595528"/>
    </source>
</evidence>
<sequence>MADKRSLSRRQAAELAALDRLSDEDIATDDPDAPETVDWSGAVRGRFYRPVKKQTTIRIDADILEWFRLHRREGDRGYQSHINAALREYVARMQSSRR</sequence>
<comment type="caution">
    <text evidence="1">The sequence shown here is derived from an EMBL/GenBank/DDBJ whole genome shotgun (WGS) entry which is preliminary data.</text>
</comment>
<dbReference type="Pfam" id="PF14384">
    <property type="entry name" value="BrnA_antitoxin"/>
    <property type="match status" value="1"/>
</dbReference>
<evidence type="ECO:0000313" key="1">
    <source>
        <dbReference type="EMBL" id="MFC3227102.1"/>
    </source>
</evidence>
<reference evidence="2" key="1">
    <citation type="journal article" date="2019" name="Int. J. Syst. Evol. Microbiol.">
        <title>The Global Catalogue of Microorganisms (GCM) 10K type strain sequencing project: providing services to taxonomists for standard genome sequencing and annotation.</title>
        <authorList>
            <consortium name="The Broad Institute Genomics Platform"/>
            <consortium name="The Broad Institute Genome Sequencing Center for Infectious Disease"/>
            <person name="Wu L."/>
            <person name="Ma J."/>
        </authorList>
    </citation>
    <scope>NUCLEOTIDE SEQUENCE [LARGE SCALE GENOMIC DNA]</scope>
    <source>
        <strain evidence="2">KCTC 42964</strain>
    </source>
</reference>
<accession>A0ABV7KYM7</accession>